<dbReference type="SMART" id="SM00448">
    <property type="entry name" value="REC"/>
    <property type="match status" value="1"/>
</dbReference>
<evidence type="ECO:0000313" key="4">
    <source>
        <dbReference type="EMBL" id="CEM51615.1"/>
    </source>
</evidence>
<dbReference type="PhylomeDB" id="A0A0G4I3Y0"/>
<feature type="region of interest" description="Disordered" evidence="2">
    <location>
        <begin position="19"/>
        <end position="86"/>
    </location>
</feature>
<protein>
    <recommendedName>
        <fullName evidence="3">Response regulatory domain-containing protein</fullName>
    </recommendedName>
</protein>
<dbReference type="InterPro" id="IPR001789">
    <property type="entry name" value="Sig_transdc_resp-reg_receiver"/>
</dbReference>
<dbReference type="GO" id="GO:0000160">
    <property type="term" value="P:phosphorelay signal transduction system"/>
    <property type="evidence" value="ECO:0007669"/>
    <property type="project" value="InterPro"/>
</dbReference>
<proteinExistence type="predicted"/>
<dbReference type="PANTHER" id="PTHR43228:SF1">
    <property type="entry name" value="TWO-COMPONENT RESPONSE REGULATOR ARR22"/>
    <property type="match status" value="1"/>
</dbReference>
<reference evidence="4" key="1">
    <citation type="submission" date="2014-11" db="EMBL/GenBank/DDBJ databases">
        <authorList>
            <person name="Otto D Thomas"/>
            <person name="Naeem Raeece"/>
        </authorList>
    </citation>
    <scope>NUCLEOTIDE SEQUENCE</scope>
</reference>
<dbReference type="InterPro" id="IPR052048">
    <property type="entry name" value="ST_Response_Regulator"/>
</dbReference>
<evidence type="ECO:0000256" key="2">
    <source>
        <dbReference type="SAM" id="MobiDB-lite"/>
    </source>
</evidence>
<dbReference type="PANTHER" id="PTHR43228">
    <property type="entry name" value="TWO-COMPONENT RESPONSE REGULATOR"/>
    <property type="match status" value="1"/>
</dbReference>
<dbReference type="Gene3D" id="3.40.50.2300">
    <property type="match status" value="1"/>
</dbReference>
<feature type="modified residue" description="4-aspartylphosphate" evidence="1">
    <location>
        <position position="143"/>
    </location>
</feature>
<dbReference type="Pfam" id="PF00072">
    <property type="entry name" value="Response_reg"/>
    <property type="match status" value="1"/>
</dbReference>
<feature type="compositionally biased region" description="Low complexity" evidence="2">
    <location>
        <begin position="42"/>
        <end position="57"/>
    </location>
</feature>
<evidence type="ECO:0000256" key="1">
    <source>
        <dbReference type="PROSITE-ProRule" id="PRU00169"/>
    </source>
</evidence>
<gene>
    <name evidence="4" type="ORF">Cvel_10737</name>
</gene>
<evidence type="ECO:0000259" key="3">
    <source>
        <dbReference type="PROSITE" id="PS50110"/>
    </source>
</evidence>
<dbReference type="InterPro" id="IPR011006">
    <property type="entry name" value="CheY-like_superfamily"/>
</dbReference>
<sequence>MRSRRCSLTVAEALSSCGAITPSRRLSEAGGGLGGQPHSHPPHANTAAHHEPTPTTASMRNPSDSFASPASLPGPPSVSEPTPTRTESLTADVLIVDDDRFCLMATAAAIRRLGFSVKTAEDGDEAVDLIVTRGQSFRLVLLDKNMARMDGPEAVRQISTHFARGRPIEGSESPQDQSEIQTLTQRQCVPSVVGLTGDTLEDACEAFLRSGAEKVMLKPLKVEDLKLLLASK</sequence>
<dbReference type="PROSITE" id="PS50110">
    <property type="entry name" value="RESPONSE_REGULATORY"/>
    <property type="match status" value="1"/>
</dbReference>
<accession>A0A0G4I3Y0</accession>
<dbReference type="CDD" id="cd17546">
    <property type="entry name" value="REC_hyHK_CKI1_RcsC-like"/>
    <property type="match status" value="1"/>
</dbReference>
<organism evidence="4">
    <name type="scientific">Chromera velia CCMP2878</name>
    <dbReference type="NCBI Taxonomy" id="1169474"/>
    <lineage>
        <taxon>Eukaryota</taxon>
        <taxon>Sar</taxon>
        <taxon>Alveolata</taxon>
        <taxon>Colpodellida</taxon>
        <taxon>Chromeraceae</taxon>
        <taxon>Chromera</taxon>
    </lineage>
</organism>
<dbReference type="SUPFAM" id="SSF52172">
    <property type="entry name" value="CheY-like"/>
    <property type="match status" value="1"/>
</dbReference>
<feature type="domain" description="Response regulatory" evidence="3">
    <location>
        <begin position="92"/>
        <end position="232"/>
    </location>
</feature>
<dbReference type="EMBL" id="CDMZ01004995">
    <property type="protein sequence ID" value="CEM51615.1"/>
    <property type="molecule type" value="Genomic_DNA"/>
</dbReference>
<name>A0A0G4I3Y0_9ALVE</name>
<dbReference type="AlphaFoldDB" id="A0A0G4I3Y0"/>
<feature type="compositionally biased region" description="Polar residues" evidence="2">
    <location>
        <begin position="58"/>
        <end position="68"/>
    </location>
</feature>
<dbReference type="VEuPathDB" id="CryptoDB:Cvel_10737"/>
<keyword evidence="1" id="KW-0597">Phosphoprotein</keyword>